<dbReference type="Proteomes" id="UP000008561">
    <property type="component" value="Chromosome"/>
</dbReference>
<dbReference type="GO" id="GO:0046872">
    <property type="term" value="F:metal ion binding"/>
    <property type="evidence" value="ECO:0007669"/>
    <property type="project" value="UniProtKB-KW"/>
</dbReference>
<keyword evidence="7" id="KW-1185">Reference proteome</keyword>
<evidence type="ECO:0000256" key="1">
    <source>
        <dbReference type="ARBA" id="ARBA00010312"/>
    </source>
</evidence>
<dbReference type="InterPro" id="IPR009010">
    <property type="entry name" value="Asp_de-COase-like_dom_sf"/>
</dbReference>
<dbReference type="InterPro" id="IPR006657">
    <property type="entry name" value="MoPterin_dinucl-bd_dom"/>
</dbReference>
<dbReference type="RefSeq" id="WP_012174917.1">
    <property type="nucleotide sequence ID" value="NC_009943.1"/>
</dbReference>
<evidence type="ECO:0000256" key="4">
    <source>
        <dbReference type="ARBA" id="ARBA00023014"/>
    </source>
</evidence>
<dbReference type="SUPFAM" id="SSF53706">
    <property type="entry name" value="Formate dehydrogenase/DMSO reductase, domains 1-3"/>
    <property type="match status" value="1"/>
</dbReference>
<dbReference type="Pfam" id="PF04879">
    <property type="entry name" value="Molybdop_Fe4S4"/>
    <property type="match status" value="1"/>
</dbReference>
<dbReference type="Gene3D" id="3.40.228.10">
    <property type="entry name" value="Dimethylsulfoxide Reductase, domain 2"/>
    <property type="match status" value="1"/>
</dbReference>
<comment type="similarity">
    <text evidence="1">Belongs to the prokaryotic molybdopterin-containing oxidoreductase family.</text>
</comment>
<dbReference type="eggNOG" id="COG0243">
    <property type="taxonomic scope" value="Bacteria"/>
</dbReference>
<dbReference type="Gene3D" id="3.40.50.740">
    <property type="match status" value="1"/>
</dbReference>
<dbReference type="SUPFAM" id="SSF50692">
    <property type="entry name" value="ADC-like"/>
    <property type="match status" value="1"/>
</dbReference>
<sequence>MPDTVTRFITCPLCEAECGLEIITCDKEIQSIRGDRQNTYSNGFICPKALALKDLYNDPDRLKYPVKRTGNEWRQISWNQAFDEIEQQIKKIRGHHGDNALATFMGNPNVHYHGNMLYIGMLIKTLKTKNRYSSSSLDQLPLMMCCYLMFGHQLMFPVPDIDRTDFFLIIGANPAVSGGSIMTASGASRRIKGIQKRQGKVVVVDPVLTRTASLADQHLFIRPGTDVYFLAALVNTVFEEGLDRPGRLGDFSDGIEAFKTAVQNFTPEKAAGMTGISAEDIRQLARDFCRADKAVCYGRMGTSVQAYGTLSTWLILAFNIITGKMDQPGGFMFPTPALDLVDFTARANEKGYVGRHHSRVSKLPDFAGEFPASVLAEEILTEGDGRVRALLTVAGNPVLGAPNGRMMDRALAHLDFMVAIDWYIHESSRHAHIILPPTCILEHHNFMTMINLAGARNYAAYSQPVFQPQPGTRHNWEILSELSARFVSNPFLRFALKLAKPERLLGLMLRFGPHGSGLNFLGSGLTLSKVKRAVHGIDLGPLVPRLPDRLFTKNKRIDLAPKRLTDELKTIEDHLEQVSVKTSADGPDLLLISRRNLMSNNSWFHNYPAMKNRTNRCTLMINTKDAENRSIKSGDTVRVTSNIDSINIEAEVTDRVMPGVVSMPHGWGHDRPGVALRVAAKNPGVSINDITDNKRIDLSGTAAFSGLPVRVEK</sequence>
<dbReference type="InterPro" id="IPR006656">
    <property type="entry name" value="Mopterin_OxRdtase"/>
</dbReference>
<dbReference type="HOGENOM" id="CLU_000422_13_3_7"/>
<dbReference type="PANTHER" id="PTHR43742">
    <property type="entry name" value="TRIMETHYLAMINE-N-OXIDE REDUCTASE"/>
    <property type="match status" value="1"/>
</dbReference>
<keyword evidence="2" id="KW-0479">Metal-binding</keyword>
<name>A8ZZE8_DESOH</name>
<dbReference type="AlphaFoldDB" id="A8ZZE8"/>
<evidence type="ECO:0000256" key="2">
    <source>
        <dbReference type="ARBA" id="ARBA00022723"/>
    </source>
</evidence>
<dbReference type="Pfam" id="PF00384">
    <property type="entry name" value="Molybdopterin"/>
    <property type="match status" value="1"/>
</dbReference>
<dbReference type="PROSITE" id="PS51669">
    <property type="entry name" value="4FE4S_MOW_BIS_MGD"/>
    <property type="match status" value="1"/>
</dbReference>
<evidence type="ECO:0000256" key="3">
    <source>
        <dbReference type="ARBA" id="ARBA00023004"/>
    </source>
</evidence>
<dbReference type="Gene3D" id="2.40.40.20">
    <property type="match status" value="1"/>
</dbReference>
<dbReference type="GO" id="GO:0051536">
    <property type="term" value="F:iron-sulfur cluster binding"/>
    <property type="evidence" value="ECO:0007669"/>
    <property type="project" value="UniProtKB-KW"/>
</dbReference>
<organism evidence="6 7">
    <name type="scientific">Desulfosudis oleivorans (strain DSM 6200 / JCM 39069 / Hxd3)</name>
    <name type="common">Desulfococcus oleovorans</name>
    <dbReference type="NCBI Taxonomy" id="96561"/>
    <lineage>
        <taxon>Bacteria</taxon>
        <taxon>Pseudomonadati</taxon>
        <taxon>Thermodesulfobacteriota</taxon>
        <taxon>Desulfobacteria</taxon>
        <taxon>Desulfobacterales</taxon>
        <taxon>Desulfosudaceae</taxon>
        <taxon>Desulfosudis</taxon>
    </lineage>
</organism>
<dbReference type="PANTHER" id="PTHR43742:SF6">
    <property type="entry name" value="OXIDOREDUCTASE YYAE-RELATED"/>
    <property type="match status" value="1"/>
</dbReference>
<dbReference type="GO" id="GO:0016491">
    <property type="term" value="F:oxidoreductase activity"/>
    <property type="evidence" value="ECO:0007669"/>
    <property type="project" value="InterPro"/>
</dbReference>
<accession>A8ZZE8</accession>
<keyword evidence="3" id="KW-0408">Iron</keyword>
<dbReference type="SMART" id="SM00926">
    <property type="entry name" value="Molybdop_Fe4S4"/>
    <property type="match status" value="1"/>
</dbReference>
<reference evidence="6 7" key="1">
    <citation type="submission" date="2007-10" db="EMBL/GenBank/DDBJ databases">
        <title>Complete sequence of Desulfococcus oleovorans Hxd3.</title>
        <authorList>
            <consortium name="US DOE Joint Genome Institute"/>
            <person name="Copeland A."/>
            <person name="Lucas S."/>
            <person name="Lapidus A."/>
            <person name="Barry K."/>
            <person name="Glavina del Rio T."/>
            <person name="Dalin E."/>
            <person name="Tice H."/>
            <person name="Pitluck S."/>
            <person name="Kiss H."/>
            <person name="Brettin T."/>
            <person name="Bruce D."/>
            <person name="Detter J.C."/>
            <person name="Han C."/>
            <person name="Schmutz J."/>
            <person name="Larimer F."/>
            <person name="Land M."/>
            <person name="Hauser L."/>
            <person name="Kyrpides N."/>
            <person name="Kim E."/>
            <person name="Wawrik B."/>
            <person name="Richardson P."/>
        </authorList>
    </citation>
    <scope>NUCLEOTIDE SEQUENCE [LARGE SCALE GENOMIC DNA]</scope>
    <source>
        <strain evidence="7">DSM 6200 / JCM 39069 / Hxd3</strain>
    </source>
</reference>
<dbReference type="KEGG" id="dol:Dole_1497"/>
<dbReference type="STRING" id="96561.Dole_1497"/>
<dbReference type="GO" id="GO:0043546">
    <property type="term" value="F:molybdopterin cofactor binding"/>
    <property type="evidence" value="ECO:0007669"/>
    <property type="project" value="InterPro"/>
</dbReference>
<evidence type="ECO:0000313" key="6">
    <source>
        <dbReference type="EMBL" id="ABW67301.1"/>
    </source>
</evidence>
<evidence type="ECO:0000313" key="7">
    <source>
        <dbReference type="Proteomes" id="UP000008561"/>
    </source>
</evidence>
<protein>
    <submittedName>
        <fullName evidence="6">Molydopterin dinucleotide-binding region</fullName>
    </submittedName>
</protein>
<proteinExistence type="inferred from homology"/>
<gene>
    <name evidence="6" type="ordered locus">Dole_1497</name>
</gene>
<feature type="domain" description="4Fe-4S Mo/W bis-MGD-type" evidence="5">
    <location>
        <begin position="3"/>
        <end position="60"/>
    </location>
</feature>
<keyword evidence="4" id="KW-0411">Iron-sulfur</keyword>
<dbReference type="OrthoDB" id="9810782at2"/>
<dbReference type="Gene3D" id="2.20.25.90">
    <property type="entry name" value="ADC-like domains"/>
    <property type="match status" value="1"/>
</dbReference>
<evidence type="ECO:0000259" key="5">
    <source>
        <dbReference type="PROSITE" id="PS51669"/>
    </source>
</evidence>
<dbReference type="EMBL" id="CP000859">
    <property type="protein sequence ID" value="ABW67301.1"/>
    <property type="molecule type" value="Genomic_DNA"/>
</dbReference>
<dbReference type="InterPro" id="IPR006963">
    <property type="entry name" value="Mopterin_OxRdtase_4Fe-4S_dom"/>
</dbReference>
<dbReference type="Pfam" id="PF01568">
    <property type="entry name" value="Molydop_binding"/>
    <property type="match status" value="1"/>
</dbReference>
<dbReference type="InterPro" id="IPR050612">
    <property type="entry name" value="Prok_Mopterin_Oxidored"/>
</dbReference>